<dbReference type="RefSeq" id="WP_090553225.1">
    <property type="nucleotide sequence ID" value="NZ_FNFP01000002.1"/>
</dbReference>
<proteinExistence type="predicted"/>
<evidence type="ECO:0000313" key="2">
    <source>
        <dbReference type="EMBL" id="SDK58948.1"/>
    </source>
</evidence>
<dbReference type="SUPFAM" id="SSF55874">
    <property type="entry name" value="ATPase domain of HSP90 chaperone/DNA topoisomerase II/histidine kinase"/>
    <property type="match status" value="1"/>
</dbReference>
<dbReference type="InterPro" id="IPR036890">
    <property type="entry name" value="HATPase_C_sf"/>
</dbReference>
<dbReference type="STRING" id="393762.SAMN05660472_01645"/>
<gene>
    <name evidence="2" type="ORF">SAMN05660472_01645</name>
</gene>
<feature type="domain" description="Histidine kinase/HSP90-like ATPase" evidence="1">
    <location>
        <begin position="20"/>
        <end position="125"/>
    </location>
</feature>
<dbReference type="InterPro" id="IPR003594">
    <property type="entry name" value="HATPase_dom"/>
</dbReference>
<sequence length="151" mass="16843">MRVIKLNYPVEKDDFIRAGQASSNIKKTLRQLGINSEKLRKIAIATYEAEMNIIIHSEGGYIEVDIEPEKIVITAVDRGPGIENIELAMKAGYSTASEKIRELGFGAGMGLPNIKRCSDEFKIESVIGQYTKLYVVIYNNCQQSQNKGDEV</sequence>
<evidence type="ECO:0000313" key="3">
    <source>
        <dbReference type="Proteomes" id="UP000198718"/>
    </source>
</evidence>
<accession>A0A1G9D4V2</accession>
<keyword evidence="2" id="KW-0808">Transferase</keyword>
<dbReference type="Proteomes" id="UP000198718">
    <property type="component" value="Unassembled WGS sequence"/>
</dbReference>
<keyword evidence="3" id="KW-1185">Reference proteome</keyword>
<dbReference type="OrthoDB" id="9797578at2"/>
<name>A0A1G9D4V2_9FIRM</name>
<organism evidence="2 3">
    <name type="scientific">Natronincola ferrireducens</name>
    <dbReference type="NCBI Taxonomy" id="393762"/>
    <lineage>
        <taxon>Bacteria</taxon>
        <taxon>Bacillati</taxon>
        <taxon>Bacillota</taxon>
        <taxon>Clostridia</taxon>
        <taxon>Peptostreptococcales</taxon>
        <taxon>Natronincolaceae</taxon>
        <taxon>Natronincola</taxon>
    </lineage>
</organism>
<dbReference type="Pfam" id="PF13581">
    <property type="entry name" value="HATPase_c_2"/>
    <property type="match status" value="1"/>
</dbReference>
<protein>
    <submittedName>
        <fullName evidence="2">Anti-sigma regulatory factor (Ser/Thr protein kinase)</fullName>
    </submittedName>
</protein>
<keyword evidence="2" id="KW-0418">Kinase</keyword>
<evidence type="ECO:0000259" key="1">
    <source>
        <dbReference type="Pfam" id="PF13581"/>
    </source>
</evidence>
<dbReference type="Gene3D" id="3.30.565.10">
    <property type="entry name" value="Histidine kinase-like ATPase, C-terminal domain"/>
    <property type="match status" value="1"/>
</dbReference>
<reference evidence="2 3" key="1">
    <citation type="submission" date="2016-10" db="EMBL/GenBank/DDBJ databases">
        <authorList>
            <person name="de Groot N.N."/>
        </authorList>
    </citation>
    <scope>NUCLEOTIDE SEQUENCE [LARGE SCALE GENOMIC DNA]</scope>
    <source>
        <strain evidence="2 3">DSM 18346</strain>
    </source>
</reference>
<dbReference type="GO" id="GO:0016301">
    <property type="term" value="F:kinase activity"/>
    <property type="evidence" value="ECO:0007669"/>
    <property type="project" value="UniProtKB-KW"/>
</dbReference>
<dbReference type="AlphaFoldDB" id="A0A1G9D4V2"/>
<dbReference type="EMBL" id="FNFP01000002">
    <property type="protein sequence ID" value="SDK58948.1"/>
    <property type="molecule type" value="Genomic_DNA"/>
</dbReference>